<keyword evidence="12" id="KW-0067">ATP-binding</keyword>
<evidence type="ECO:0000256" key="3">
    <source>
        <dbReference type="ARBA" id="ARBA00022527"/>
    </source>
</evidence>
<protein>
    <recommendedName>
        <fullName evidence="2">non-specific serine/threonine protein kinase</fullName>
        <ecNumber evidence="2">2.7.11.1</ecNumber>
    </recommendedName>
</protein>
<dbReference type="GO" id="GO:0016020">
    <property type="term" value="C:membrane"/>
    <property type="evidence" value="ECO:0007669"/>
    <property type="project" value="UniProtKB-SubCell"/>
</dbReference>
<keyword evidence="7 17" id="KW-0812">Transmembrane</keyword>
<accession>A0A835PPH9</accession>
<reference evidence="20 21" key="1">
    <citation type="journal article" date="2020" name="Nat. Food">
        <title>A phased Vanilla planifolia genome enables genetic improvement of flavour and production.</title>
        <authorList>
            <person name="Hasing T."/>
            <person name="Tang H."/>
            <person name="Brym M."/>
            <person name="Khazi F."/>
            <person name="Huang T."/>
            <person name="Chambers A.H."/>
        </authorList>
    </citation>
    <scope>NUCLEOTIDE SEQUENCE [LARGE SCALE GENOMIC DNA]</scope>
    <source>
        <tissue evidence="20">Leaf</tissue>
    </source>
</reference>
<dbReference type="InterPro" id="IPR021720">
    <property type="entry name" value="Malectin_dom"/>
</dbReference>
<dbReference type="AlphaFoldDB" id="A0A835PPH9"/>
<dbReference type="PROSITE" id="PS50011">
    <property type="entry name" value="PROTEIN_KINASE_DOM"/>
    <property type="match status" value="1"/>
</dbReference>
<dbReference type="PANTHER" id="PTHR48006">
    <property type="entry name" value="LEUCINE-RICH REPEAT-CONTAINING PROTEIN DDB_G0281931-RELATED"/>
    <property type="match status" value="1"/>
</dbReference>
<feature type="transmembrane region" description="Helical" evidence="17">
    <location>
        <begin position="533"/>
        <end position="552"/>
    </location>
</feature>
<evidence type="ECO:0000256" key="5">
    <source>
        <dbReference type="ARBA" id="ARBA00022614"/>
    </source>
</evidence>
<dbReference type="CDD" id="cd14066">
    <property type="entry name" value="STKc_IRAK"/>
    <property type="match status" value="1"/>
</dbReference>
<dbReference type="Pfam" id="PF00560">
    <property type="entry name" value="LRR_1"/>
    <property type="match status" value="2"/>
</dbReference>
<keyword evidence="15" id="KW-0675">Receptor</keyword>
<dbReference type="Gene3D" id="3.30.200.20">
    <property type="entry name" value="Phosphorylase Kinase, domain 1"/>
    <property type="match status" value="1"/>
</dbReference>
<dbReference type="GO" id="GO:0004674">
    <property type="term" value="F:protein serine/threonine kinase activity"/>
    <property type="evidence" value="ECO:0007669"/>
    <property type="project" value="UniProtKB-KW"/>
</dbReference>
<evidence type="ECO:0000256" key="14">
    <source>
        <dbReference type="ARBA" id="ARBA00023136"/>
    </source>
</evidence>
<keyword evidence="16" id="KW-0325">Glycoprotein</keyword>
<keyword evidence="13 17" id="KW-1133">Transmembrane helix</keyword>
<evidence type="ECO:0000256" key="13">
    <source>
        <dbReference type="ARBA" id="ARBA00022989"/>
    </source>
</evidence>
<keyword evidence="10" id="KW-0547">Nucleotide-binding</keyword>
<keyword evidence="21" id="KW-1185">Reference proteome</keyword>
<dbReference type="EC" id="2.7.11.1" evidence="2"/>
<evidence type="ECO:0000256" key="4">
    <source>
        <dbReference type="ARBA" id="ARBA00022553"/>
    </source>
</evidence>
<feature type="chain" id="PRO_5032709222" description="non-specific serine/threonine protein kinase" evidence="18">
    <location>
        <begin position="24"/>
        <end position="934"/>
    </location>
</feature>
<dbReference type="Gene3D" id="3.80.10.10">
    <property type="entry name" value="Ribonuclease Inhibitor"/>
    <property type="match status" value="2"/>
</dbReference>
<evidence type="ECO:0000256" key="1">
    <source>
        <dbReference type="ARBA" id="ARBA00004167"/>
    </source>
</evidence>
<evidence type="ECO:0000256" key="8">
    <source>
        <dbReference type="ARBA" id="ARBA00022729"/>
    </source>
</evidence>
<evidence type="ECO:0000313" key="21">
    <source>
        <dbReference type="Proteomes" id="UP000636800"/>
    </source>
</evidence>
<keyword evidence="5" id="KW-0433">Leucine-rich repeat</keyword>
<dbReference type="InterPro" id="IPR000719">
    <property type="entry name" value="Prot_kinase_dom"/>
</dbReference>
<evidence type="ECO:0000256" key="12">
    <source>
        <dbReference type="ARBA" id="ARBA00022840"/>
    </source>
</evidence>
<dbReference type="PANTHER" id="PTHR48006:SF68">
    <property type="entry name" value="PROTEIN KINASE DOMAIN-CONTAINING PROTEIN"/>
    <property type="match status" value="1"/>
</dbReference>
<keyword evidence="3" id="KW-0723">Serine/threonine-protein kinase</keyword>
<dbReference type="FunFam" id="3.30.200.20:FF:000217">
    <property type="entry name" value="probable LRR receptor-like serine/threonine-protein kinase At1g53430"/>
    <property type="match status" value="1"/>
</dbReference>
<name>A0A835PPH9_VANPL</name>
<dbReference type="SUPFAM" id="SSF52058">
    <property type="entry name" value="L domain-like"/>
    <property type="match status" value="1"/>
</dbReference>
<organism evidence="20 21">
    <name type="scientific">Vanilla planifolia</name>
    <name type="common">Vanilla</name>
    <dbReference type="NCBI Taxonomy" id="51239"/>
    <lineage>
        <taxon>Eukaryota</taxon>
        <taxon>Viridiplantae</taxon>
        <taxon>Streptophyta</taxon>
        <taxon>Embryophyta</taxon>
        <taxon>Tracheophyta</taxon>
        <taxon>Spermatophyta</taxon>
        <taxon>Magnoliopsida</taxon>
        <taxon>Liliopsida</taxon>
        <taxon>Asparagales</taxon>
        <taxon>Orchidaceae</taxon>
        <taxon>Vanilloideae</taxon>
        <taxon>Vanilleae</taxon>
        <taxon>Vanilla</taxon>
    </lineage>
</organism>
<evidence type="ECO:0000256" key="10">
    <source>
        <dbReference type="ARBA" id="ARBA00022741"/>
    </source>
</evidence>
<keyword evidence="6" id="KW-0808">Transferase</keyword>
<keyword evidence="14 17" id="KW-0472">Membrane</keyword>
<dbReference type="InterPro" id="IPR011009">
    <property type="entry name" value="Kinase-like_dom_sf"/>
</dbReference>
<evidence type="ECO:0000256" key="9">
    <source>
        <dbReference type="ARBA" id="ARBA00022737"/>
    </source>
</evidence>
<dbReference type="SMART" id="SM00220">
    <property type="entry name" value="S_TKc"/>
    <property type="match status" value="1"/>
</dbReference>
<evidence type="ECO:0000259" key="19">
    <source>
        <dbReference type="PROSITE" id="PS50011"/>
    </source>
</evidence>
<dbReference type="Pfam" id="PF07714">
    <property type="entry name" value="PK_Tyr_Ser-Thr"/>
    <property type="match status" value="1"/>
</dbReference>
<proteinExistence type="predicted"/>
<dbReference type="SUPFAM" id="SSF56112">
    <property type="entry name" value="Protein kinase-like (PK-like)"/>
    <property type="match status" value="1"/>
</dbReference>
<sequence>MEVRNHLLFLLLFSFSLIAGLSGAPVLSRSEVRVLKEIAKRTGLKDWDFGVDPCSGEGSWSILDGKISSGIECDCHFASNSSCHITRLFLKGQNISGELPAEFGKLLYLQQLDLSRNVFNGSIPATWSTMHLLDLELMGNRLSGQFPEALTRMSTLKNLSIEGNRFSGPIPPEIGNLVNLERLSIESNQFSGVLPADLAKLTNLIDLRISDNMFSGKVPNFISHLARLEKLHIQGSFLDGPIPPGFSNLINLVDMRITDLGGNWSAFPQVKGMKSLKTLILRNCSIHGTIPPYLGNMGSLKNLDLSFNKLTGEIPSTFANLKKVDFMYLTGNVLTGTIPNWALIRNKNLDISSNNFSIGKSGPTQCPQGSVNLVESYAAEVEKIVFKVIVTLALPSFLELQSSHAYEGTSLVILHHDEKKVVNGTKYEADMEERGASMLYFGQNWAFSSTGNFMDNNEDSDNYIARNTSILSMPNAELYTEARLSPLSLTYYGLCMGTGQYTREAVLEDFNIVEAAHFDPPSDPSGLKKSIEVIIGISAFFFVVLLVLGIWCRKRCIRQNSMYKDLRDHDLPTGLFTLRQVKAATANFDPANKIGEGGFGPVYKGLLSDGTTIAVKQLSAKSRQGNREFLNEIGMISALQHPNLVKLHGCCTEGNQLLLIYEYMENNCLSRALFGSDHQSRISLDWPTRYMICLDIARGLAYLHEESRLKIVHRDIKASNVLLDKCLNAKISDFGLAKLYEEDKTHISTKVAGTVGYMAPEYAMRGHLSHKADVYSFGVVALEIVTGKSNTSYRPKEEFVYLLDWACVLQEKGNLLELVDNNIGSEYSEDEAKLLLNVALLCTNASPSLRPAMSKVVSLLEHRTPIQPMLALMTLSDNNSTMFNGIRRNFWEGPRESQTMSSDATFIESSASISLQKYGEEYQLCGQNHSSTNQ</sequence>
<dbReference type="InterPro" id="IPR032675">
    <property type="entry name" value="LRR_dom_sf"/>
</dbReference>
<dbReference type="Pfam" id="PF13855">
    <property type="entry name" value="LRR_8"/>
    <property type="match status" value="1"/>
</dbReference>
<keyword evidence="4" id="KW-0597">Phosphoprotein</keyword>
<dbReference type="FunFam" id="3.80.10.10:FF:000452">
    <property type="entry name" value="Probable LRR receptor-like serine/threonine-protein kinase RFK1"/>
    <property type="match status" value="1"/>
</dbReference>
<evidence type="ECO:0000256" key="6">
    <source>
        <dbReference type="ARBA" id="ARBA00022679"/>
    </source>
</evidence>
<dbReference type="Proteomes" id="UP000636800">
    <property type="component" value="Chromosome 12"/>
</dbReference>
<evidence type="ECO:0000256" key="7">
    <source>
        <dbReference type="ARBA" id="ARBA00022692"/>
    </source>
</evidence>
<dbReference type="PROSITE" id="PS00108">
    <property type="entry name" value="PROTEIN_KINASE_ST"/>
    <property type="match status" value="1"/>
</dbReference>
<evidence type="ECO:0000256" key="17">
    <source>
        <dbReference type="SAM" id="Phobius"/>
    </source>
</evidence>
<keyword evidence="8 18" id="KW-0732">Signal</keyword>
<keyword evidence="11" id="KW-0418">Kinase</keyword>
<evidence type="ECO:0000256" key="15">
    <source>
        <dbReference type="ARBA" id="ARBA00023170"/>
    </source>
</evidence>
<dbReference type="FunFam" id="1.10.510.10:FF:000044">
    <property type="entry name" value="Putative LRR receptor-like serine/threonine-protein kinase"/>
    <property type="match status" value="1"/>
</dbReference>
<evidence type="ECO:0000256" key="11">
    <source>
        <dbReference type="ARBA" id="ARBA00022777"/>
    </source>
</evidence>
<feature type="domain" description="Protein kinase" evidence="19">
    <location>
        <begin position="588"/>
        <end position="870"/>
    </location>
</feature>
<dbReference type="OrthoDB" id="47802at2759"/>
<comment type="caution">
    <text evidence="20">The sequence shown here is derived from an EMBL/GenBank/DDBJ whole genome shotgun (WGS) entry which is preliminary data.</text>
</comment>
<keyword evidence="9" id="KW-0677">Repeat</keyword>
<dbReference type="GO" id="GO:0005524">
    <property type="term" value="F:ATP binding"/>
    <property type="evidence" value="ECO:0007669"/>
    <property type="project" value="UniProtKB-KW"/>
</dbReference>
<dbReference type="Pfam" id="PF11721">
    <property type="entry name" value="Malectin"/>
    <property type="match status" value="1"/>
</dbReference>
<dbReference type="InterPro" id="IPR008271">
    <property type="entry name" value="Ser/Thr_kinase_AS"/>
</dbReference>
<dbReference type="InterPro" id="IPR051824">
    <property type="entry name" value="LRR_Rcpt-Like_S/T_Kinase"/>
</dbReference>
<dbReference type="Gene3D" id="1.10.510.10">
    <property type="entry name" value="Transferase(Phosphotransferase) domain 1"/>
    <property type="match status" value="1"/>
</dbReference>
<gene>
    <name evidence="20" type="ORF">HPP92_022978</name>
</gene>
<evidence type="ECO:0000256" key="18">
    <source>
        <dbReference type="SAM" id="SignalP"/>
    </source>
</evidence>
<dbReference type="InterPro" id="IPR001245">
    <property type="entry name" value="Ser-Thr/Tyr_kinase_cat_dom"/>
</dbReference>
<dbReference type="InterPro" id="IPR001611">
    <property type="entry name" value="Leu-rich_rpt"/>
</dbReference>
<dbReference type="FunFam" id="3.80.10.10:FF:000041">
    <property type="entry name" value="LRR receptor-like serine/threonine-protein kinase ERECTA"/>
    <property type="match status" value="1"/>
</dbReference>
<comment type="subcellular location">
    <subcellularLocation>
        <location evidence="1">Membrane</location>
        <topology evidence="1">Single-pass membrane protein</topology>
    </subcellularLocation>
</comment>
<feature type="signal peptide" evidence="18">
    <location>
        <begin position="1"/>
        <end position="23"/>
    </location>
</feature>
<evidence type="ECO:0000313" key="20">
    <source>
        <dbReference type="EMBL" id="KAG0457821.1"/>
    </source>
</evidence>
<dbReference type="EMBL" id="JADCNL010000012">
    <property type="protein sequence ID" value="KAG0457821.1"/>
    <property type="molecule type" value="Genomic_DNA"/>
</dbReference>
<evidence type="ECO:0000256" key="2">
    <source>
        <dbReference type="ARBA" id="ARBA00012513"/>
    </source>
</evidence>
<evidence type="ECO:0000256" key="16">
    <source>
        <dbReference type="ARBA" id="ARBA00023180"/>
    </source>
</evidence>